<gene>
    <name evidence="11 14" type="primary">uup</name>
    <name evidence="14" type="ORF">Pan44_27820</name>
</gene>
<dbReference type="FunFam" id="3.40.50.300:FF:000309">
    <property type="entry name" value="ABC transporter ATP-binding protein"/>
    <property type="match status" value="1"/>
</dbReference>
<feature type="binding site" evidence="11">
    <location>
        <begin position="351"/>
        <end position="358"/>
    </location>
    <ligand>
        <name>ATP</name>
        <dbReference type="ChEBI" id="CHEBI:30616"/>
        <label>2</label>
    </ligand>
</feature>
<dbReference type="Proteomes" id="UP000315700">
    <property type="component" value="Chromosome"/>
</dbReference>
<dbReference type="KEGG" id="ccos:Pan44_27820"/>
<dbReference type="InterPro" id="IPR003439">
    <property type="entry name" value="ABC_transporter-like_ATP-bd"/>
</dbReference>
<keyword evidence="2 11" id="KW-0677">Repeat</keyword>
<evidence type="ECO:0000256" key="6">
    <source>
        <dbReference type="ARBA" id="ARBA00022840"/>
    </source>
</evidence>
<dbReference type="InParanoid" id="A0A517SF37"/>
<evidence type="ECO:0000313" key="15">
    <source>
        <dbReference type="Proteomes" id="UP000315700"/>
    </source>
</evidence>
<comment type="catalytic activity">
    <reaction evidence="9 11">
        <text>ATP + H2O = ADP + phosphate + H(+)</text>
        <dbReference type="Rhea" id="RHEA:13065"/>
        <dbReference type="ChEBI" id="CHEBI:15377"/>
        <dbReference type="ChEBI" id="CHEBI:15378"/>
        <dbReference type="ChEBI" id="CHEBI:30616"/>
        <dbReference type="ChEBI" id="CHEBI:43474"/>
        <dbReference type="ChEBI" id="CHEBI:456216"/>
    </reaction>
</comment>
<dbReference type="PROSITE" id="PS00211">
    <property type="entry name" value="ABC_TRANSPORTER_1"/>
    <property type="match status" value="2"/>
</dbReference>
<dbReference type="Gene3D" id="3.40.50.300">
    <property type="entry name" value="P-loop containing nucleotide triphosphate hydrolases"/>
    <property type="match status" value="2"/>
</dbReference>
<keyword evidence="15" id="KW-1185">Reference proteome</keyword>
<keyword evidence="5 11" id="KW-0378">Hydrolase</keyword>
<dbReference type="PANTHER" id="PTHR42855:SF1">
    <property type="entry name" value="ABC TRANSPORTER DOMAIN-CONTAINING PROTEIN"/>
    <property type="match status" value="1"/>
</dbReference>
<keyword evidence="7 11" id="KW-0238">DNA-binding</keyword>
<dbReference type="InterPro" id="IPR027417">
    <property type="entry name" value="P-loop_NTPase"/>
</dbReference>
<evidence type="ECO:0000256" key="10">
    <source>
        <dbReference type="ARBA" id="ARBA00061478"/>
    </source>
</evidence>
<keyword evidence="6 11" id="KW-0067">ATP-binding</keyword>
<dbReference type="CDD" id="cd03221">
    <property type="entry name" value="ABCF_EF-3"/>
    <property type="match status" value="2"/>
</dbReference>
<dbReference type="Pfam" id="PF00005">
    <property type="entry name" value="ABC_tran"/>
    <property type="match status" value="2"/>
</dbReference>
<proteinExistence type="inferred from homology"/>
<keyword evidence="1 11" id="KW-0963">Cytoplasm</keyword>
<evidence type="ECO:0000256" key="1">
    <source>
        <dbReference type="ARBA" id="ARBA00022490"/>
    </source>
</evidence>
<dbReference type="InterPro" id="IPR032524">
    <property type="entry name" value="ABC_tran_C"/>
</dbReference>
<dbReference type="GO" id="GO:0043022">
    <property type="term" value="F:ribosome binding"/>
    <property type="evidence" value="ECO:0007669"/>
    <property type="project" value="UniProtKB-UniRule"/>
</dbReference>
<dbReference type="EC" id="3.6.1.-" evidence="11"/>
<dbReference type="Pfam" id="PF16326">
    <property type="entry name" value="ABC_tran_CTD"/>
    <property type="match status" value="1"/>
</dbReference>
<comment type="subcellular location">
    <subcellularLocation>
        <location evidence="11">Cytoplasm</location>
    </subcellularLocation>
    <text evidence="11">Associates with ribosomes.</text>
</comment>
<dbReference type="PROSITE" id="PS50893">
    <property type="entry name" value="ABC_TRANSPORTER_2"/>
    <property type="match status" value="2"/>
</dbReference>
<dbReference type="InterPro" id="IPR032781">
    <property type="entry name" value="ABC_tran_Xtn"/>
</dbReference>
<dbReference type="HAMAP" id="MF_00848">
    <property type="entry name" value="Uup"/>
    <property type="match status" value="1"/>
</dbReference>
<dbReference type="InterPro" id="IPR037118">
    <property type="entry name" value="Val-tRNA_synth_C_sf"/>
</dbReference>
<organism evidence="14 15">
    <name type="scientific">Caulifigura coniformis</name>
    <dbReference type="NCBI Taxonomy" id="2527983"/>
    <lineage>
        <taxon>Bacteria</taxon>
        <taxon>Pseudomonadati</taxon>
        <taxon>Planctomycetota</taxon>
        <taxon>Planctomycetia</taxon>
        <taxon>Planctomycetales</taxon>
        <taxon>Planctomycetaceae</taxon>
        <taxon>Caulifigura</taxon>
    </lineage>
</organism>
<comment type="function">
    <text evidence="11">Probably plays a role in ribosome assembly or function. May be involved in resolution of branched DNA intermediates that result from template switching in postreplication gaps. Binds DNA and has ATPase activity.</text>
</comment>
<dbReference type="InterPro" id="IPR043686">
    <property type="entry name" value="Uup"/>
</dbReference>
<keyword evidence="8 11" id="KW-0234">DNA repair</keyword>
<dbReference type="GO" id="GO:0016887">
    <property type="term" value="F:ATP hydrolysis activity"/>
    <property type="evidence" value="ECO:0007669"/>
    <property type="project" value="UniProtKB-UniRule"/>
</dbReference>
<dbReference type="GO" id="GO:0003677">
    <property type="term" value="F:DNA binding"/>
    <property type="evidence" value="ECO:0007669"/>
    <property type="project" value="UniProtKB-UniRule"/>
</dbReference>
<feature type="domain" description="ABC transporter" evidence="13">
    <location>
        <begin position="319"/>
        <end position="537"/>
    </location>
</feature>
<dbReference type="FunFam" id="3.40.50.300:FF:000011">
    <property type="entry name" value="Putative ABC transporter ATP-binding component"/>
    <property type="match status" value="1"/>
</dbReference>
<dbReference type="Pfam" id="PF12848">
    <property type="entry name" value="ABC_tran_Xtn"/>
    <property type="match status" value="1"/>
</dbReference>
<evidence type="ECO:0000256" key="9">
    <source>
        <dbReference type="ARBA" id="ARBA00049360"/>
    </source>
</evidence>
<dbReference type="InterPro" id="IPR051309">
    <property type="entry name" value="ABCF_ATPase"/>
</dbReference>
<evidence type="ECO:0000256" key="2">
    <source>
        <dbReference type="ARBA" id="ARBA00022737"/>
    </source>
</evidence>
<dbReference type="GO" id="GO:0005524">
    <property type="term" value="F:ATP binding"/>
    <property type="evidence" value="ECO:0007669"/>
    <property type="project" value="UniProtKB-UniRule"/>
</dbReference>
<dbReference type="RefSeq" id="WP_145030580.1">
    <property type="nucleotide sequence ID" value="NZ_CP036271.1"/>
</dbReference>
<dbReference type="EMBL" id="CP036271">
    <property type="protein sequence ID" value="QDT54746.1"/>
    <property type="molecule type" value="Genomic_DNA"/>
</dbReference>
<dbReference type="AlphaFoldDB" id="A0A517SF37"/>
<feature type="domain" description="ABC transporter" evidence="13">
    <location>
        <begin position="4"/>
        <end position="252"/>
    </location>
</feature>
<dbReference type="InterPro" id="IPR003593">
    <property type="entry name" value="AAA+_ATPase"/>
</dbReference>
<comment type="similarity">
    <text evidence="10 11">Belongs to the ABC transporter superfamily. ABCF family. Uup subfamily.</text>
</comment>
<dbReference type="Gene3D" id="1.10.287.380">
    <property type="entry name" value="Valyl-tRNA synthetase, C-terminal domain"/>
    <property type="match status" value="1"/>
</dbReference>
<reference evidence="14 15" key="1">
    <citation type="submission" date="2019-02" db="EMBL/GenBank/DDBJ databases">
        <title>Deep-cultivation of Planctomycetes and their phenomic and genomic characterization uncovers novel biology.</title>
        <authorList>
            <person name="Wiegand S."/>
            <person name="Jogler M."/>
            <person name="Boedeker C."/>
            <person name="Pinto D."/>
            <person name="Vollmers J."/>
            <person name="Rivas-Marin E."/>
            <person name="Kohn T."/>
            <person name="Peeters S.H."/>
            <person name="Heuer A."/>
            <person name="Rast P."/>
            <person name="Oberbeckmann S."/>
            <person name="Bunk B."/>
            <person name="Jeske O."/>
            <person name="Meyerdierks A."/>
            <person name="Storesund J.E."/>
            <person name="Kallscheuer N."/>
            <person name="Luecker S."/>
            <person name="Lage O.M."/>
            <person name="Pohl T."/>
            <person name="Merkel B.J."/>
            <person name="Hornburger P."/>
            <person name="Mueller R.-W."/>
            <person name="Bruemmer F."/>
            <person name="Labrenz M."/>
            <person name="Spormann A.M."/>
            <person name="Op den Camp H."/>
            <person name="Overmann J."/>
            <person name="Amann R."/>
            <person name="Jetten M.S.M."/>
            <person name="Mascher T."/>
            <person name="Medema M.H."/>
            <person name="Devos D.P."/>
            <person name="Kaster A.-K."/>
            <person name="Ovreas L."/>
            <person name="Rohde M."/>
            <person name="Galperin M.Y."/>
            <person name="Jogler C."/>
        </authorList>
    </citation>
    <scope>NUCLEOTIDE SEQUENCE [LARGE SCALE GENOMIC DNA]</scope>
    <source>
        <strain evidence="14 15">Pan44</strain>
    </source>
</reference>
<dbReference type="SUPFAM" id="SSF52540">
    <property type="entry name" value="P-loop containing nucleoside triphosphate hydrolases"/>
    <property type="match status" value="2"/>
</dbReference>
<dbReference type="PANTHER" id="PTHR42855">
    <property type="entry name" value="ABC TRANSPORTER ATP-BINDING SUBUNIT"/>
    <property type="match status" value="1"/>
</dbReference>
<evidence type="ECO:0000256" key="12">
    <source>
        <dbReference type="SAM" id="MobiDB-lite"/>
    </source>
</evidence>
<dbReference type="InterPro" id="IPR017871">
    <property type="entry name" value="ABC_transporter-like_CS"/>
</dbReference>
<accession>A0A517SF37</accession>
<keyword evidence="4 11" id="KW-0227">DNA damage</keyword>
<evidence type="ECO:0000256" key="3">
    <source>
        <dbReference type="ARBA" id="ARBA00022741"/>
    </source>
</evidence>
<feature type="binding site" evidence="11">
    <location>
        <begin position="36"/>
        <end position="43"/>
    </location>
    <ligand>
        <name>ATP</name>
        <dbReference type="ChEBI" id="CHEBI:30616"/>
        <label>1</label>
    </ligand>
</feature>
<dbReference type="GO" id="GO:0006281">
    <property type="term" value="P:DNA repair"/>
    <property type="evidence" value="ECO:0007669"/>
    <property type="project" value="UniProtKB-KW"/>
</dbReference>
<sequence>MAWIQVRDVSFTYGGGNLLENVSVTIEPGERIGLVGRNGAGKSTLMKLLHGDLRPDTGSIDVAPKLKIARLAQEVPAGEDHTVFDEVIAGFSDEDALVARVQALAMKADAGDHHAAEELAQVGQGVDLSHGWELVHAAESVIDRMGLDQNRKFDELSSGMKRRVLLARALVIQPDVLLLDEPTNHLDIDSIRWLEEFLLREGITLIFVTHDRAFLQRLANRIIEVDRARLFDWTCDYKTFLVRKEAALEAEQQQQALFDKKLAAEEVWVRTGIKARRTRNEGRVRALKAMREERAKRRDTVGNVKLTMQDAQRSGALVAVAQNVSQAFENKSVLRDLNLIIERGDKIGIIGPNGAGKTTLIRTLLGEITPQSGTVRLGTNLQIAYFDQLRAQLDENRSAAENVGDGKDTVVINGKSRHIVGYLQDFLFSPDRSRSLVKYLSGGERNRLLLAKMFTQPSNLLILDEPTNDLDAETLELLESMLVEYPGTVLLVSHDREFLNNVVTSTLVFEGEGYVKAFAGGYDDWQRQKAASTSTAVQEPPKAGNSLPAEKPKQRKLTYKEQRELEALPETIAKLEADQAAIHAMMAEPTFYQQSGGEIAKETARLEKVTAELESAFERWTDLESVAGG</sequence>
<evidence type="ECO:0000256" key="8">
    <source>
        <dbReference type="ARBA" id="ARBA00023204"/>
    </source>
</evidence>
<evidence type="ECO:0000256" key="7">
    <source>
        <dbReference type="ARBA" id="ARBA00023125"/>
    </source>
</evidence>
<dbReference type="OrthoDB" id="9760950at2"/>
<evidence type="ECO:0000256" key="11">
    <source>
        <dbReference type="HAMAP-Rule" id="MF_00848"/>
    </source>
</evidence>
<protein>
    <recommendedName>
        <fullName evidence="11">ATP-binding protein Uup</fullName>
        <ecNumber evidence="11">3.6.1.-</ecNumber>
    </recommendedName>
</protein>
<dbReference type="GO" id="GO:0005737">
    <property type="term" value="C:cytoplasm"/>
    <property type="evidence" value="ECO:0007669"/>
    <property type="project" value="UniProtKB-SubCell"/>
</dbReference>
<dbReference type="SMART" id="SM00382">
    <property type="entry name" value="AAA"/>
    <property type="match status" value="2"/>
</dbReference>
<evidence type="ECO:0000259" key="13">
    <source>
        <dbReference type="PROSITE" id="PS50893"/>
    </source>
</evidence>
<name>A0A517SF37_9PLAN</name>
<feature type="region of interest" description="Disordered" evidence="12">
    <location>
        <begin position="530"/>
        <end position="556"/>
    </location>
</feature>
<evidence type="ECO:0000313" key="14">
    <source>
        <dbReference type="EMBL" id="QDT54746.1"/>
    </source>
</evidence>
<evidence type="ECO:0000256" key="5">
    <source>
        <dbReference type="ARBA" id="ARBA00022801"/>
    </source>
</evidence>
<keyword evidence="3 11" id="KW-0547">Nucleotide-binding</keyword>
<evidence type="ECO:0000256" key="4">
    <source>
        <dbReference type="ARBA" id="ARBA00022763"/>
    </source>
</evidence>
<dbReference type="FunCoup" id="A0A517SF37">
    <property type="interactions" value="260"/>
</dbReference>